<comment type="caution">
    <text evidence="3">The sequence shown here is derived from an EMBL/GenBank/DDBJ whole genome shotgun (WGS) entry which is preliminary data.</text>
</comment>
<feature type="domain" description="DUF4365" evidence="2">
    <location>
        <begin position="35"/>
        <end position="184"/>
    </location>
</feature>
<name>A0A1E7L4H8_9ACTN</name>
<dbReference type="EMBL" id="LJGW01000249">
    <property type="protein sequence ID" value="OEV11097.1"/>
    <property type="molecule type" value="Genomic_DNA"/>
</dbReference>
<feature type="region of interest" description="Disordered" evidence="1">
    <location>
        <begin position="1"/>
        <end position="22"/>
    </location>
</feature>
<evidence type="ECO:0000313" key="3">
    <source>
        <dbReference type="EMBL" id="OEV11097.1"/>
    </source>
</evidence>
<gene>
    <name evidence="3" type="ORF">AN218_14545</name>
</gene>
<keyword evidence="4" id="KW-1185">Reference proteome</keyword>
<accession>A0A1E7L4H8</accession>
<dbReference type="AlphaFoldDB" id="A0A1E7L4H8"/>
<reference evidence="3 4" key="1">
    <citation type="journal article" date="2016" name="Front. Microbiol.">
        <title>Comparative Genomics Analysis of Streptomyces Species Reveals Their Adaptation to the Marine Environment and Their Diversity at the Genomic Level.</title>
        <authorList>
            <person name="Tian X."/>
            <person name="Zhang Z."/>
            <person name="Yang T."/>
            <person name="Chen M."/>
            <person name="Li J."/>
            <person name="Chen F."/>
            <person name="Yang J."/>
            <person name="Li W."/>
            <person name="Zhang B."/>
            <person name="Zhang Z."/>
            <person name="Wu J."/>
            <person name="Zhang C."/>
            <person name="Long L."/>
            <person name="Xiao J."/>
        </authorList>
    </citation>
    <scope>NUCLEOTIDE SEQUENCE [LARGE SCALE GENOMIC DNA]</scope>
    <source>
        <strain evidence="3 4">SCSIO 10429</strain>
    </source>
</reference>
<organism evidence="3 4">
    <name type="scientific">Streptomyces nanshensis</name>
    <dbReference type="NCBI Taxonomy" id="518642"/>
    <lineage>
        <taxon>Bacteria</taxon>
        <taxon>Bacillati</taxon>
        <taxon>Actinomycetota</taxon>
        <taxon>Actinomycetes</taxon>
        <taxon>Kitasatosporales</taxon>
        <taxon>Streptomycetaceae</taxon>
        <taxon>Streptomyces</taxon>
    </lineage>
</organism>
<sequence length="193" mass="21781">MVGLLDGTGAEEPRRSNIEPVDPKTFTGMMEQLQEGYIASVAATVGCTIQTITKDYSGTDLHLIRPPRTALEEETMVYAQLKSTTTIYPDAGKDFFSYQFTKRQYFDHMVKPRKLIKAILIVMTMSPRQADWTTADHEGLLTRRSCYWACLEGVEAPSHVQKPTVRIPTKNLLDARSLSSILDRIERGESLHE</sequence>
<dbReference type="RefSeq" id="WP_070017310.1">
    <property type="nucleotide sequence ID" value="NZ_LJGW01000249.1"/>
</dbReference>
<evidence type="ECO:0000259" key="2">
    <source>
        <dbReference type="Pfam" id="PF14280"/>
    </source>
</evidence>
<dbReference type="Proteomes" id="UP000176005">
    <property type="component" value="Unassembled WGS sequence"/>
</dbReference>
<evidence type="ECO:0000313" key="4">
    <source>
        <dbReference type="Proteomes" id="UP000176005"/>
    </source>
</evidence>
<dbReference type="Pfam" id="PF14280">
    <property type="entry name" value="DUF4365"/>
    <property type="match status" value="1"/>
</dbReference>
<dbReference type="InterPro" id="IPR025375">
    <property type="entry name" value="DUF4365"/>
</dbReference>
<evidence type="ECO:0000256" key="1">
    <source>
        <dbReference type="SAM" id="MobiDB-lite"/>
    </source>
</evidence>
<protein>
    <recommendedName>
        <fullName evidence="2">DUF4365 domain-containing protein</fullName>
    </recommendedName>
</protein>
<proteinExistence type="predicted"/>